<dbReference type="PANTHER" id="PTHR48090">
    <property type="entry name" value="UNDECAPRENYL-PHOSPHATE 4-DEOXY-4-FORMAMIDO-L-ARABINOSE TRANSFERASE-RELATED"/>
    <property type="match status" value="1"/>
</dbReference>
<evidence type="ECO:0000313" key="2">
    <source>
        <dbReference type="EMBL" id="OGK42215.1"/>
    </source>
</evidence>
<dbReference type="EMBL" id="MGAG01000003">
    <property type="protein sequence ID" value="OGK42215.1"/>
    <property type="molecule type" value="Genomic_DNA"/>
</dbReference>
<dbReference type="Pfam" id="PF00535">
    <property type="entry name" value="Glycos_transf_2"/>
    <property type="match status" value="1"/>
</dbReference>
<comment type="caution">
    <text evidence="2">The sequence shown here is derived from an EMBL/GenBank/DDBJ whole genome shotgun (WGS) entry which is preliminary data.</text>
</comment>
<dbReference type="AlphaFoldDB" id="A0A1F7IFT2"/>
<dbReference type="Gene3D" id="3.90.550.10">
    <property type="entry name" value="Spore Coat Polysaccharide Biosynthesis Protein SpsA, Chain A"/>
    <property type="match status" value="1"/>
</dbReference>
<sequence length="239" mass="27297">MSKEKIIAIIPCFNNANTIKAVCKSISKKYVNEIIVIDDGSTDQTLSVLKKIGVSYISHKRNLGYGASQKSGYKVALKKGADLIIMLHSDGQHDPKYIPLLIKTLKEKKLDIVMGSRIKSISYALKNKMPLYKIIFNKILTQITNIILGLQLTEYHTGYRVFKRKVLENQNINKLSDEFIFDQEILLSAHLHNYRIGDVLTSCIYNADSNSINFRKSLRYGFAVVGSLLRYVFNKNYYF</sequence>
<reference evidence="2 3" key="1">
    <citation type="journal article" date="2016" name="Nat. Commun.">
        <title>Thousands of microbial genomes shed light on interconnected biogeochemical processes in an aquifer system.</title>
        <authorList>
            <person name="Anantharaman K."/>
            <person name="Brown C.T."/>
            <person name="Hug L.A."/>
            <person name="Sharon I."/>
            <person name="Castelle C.J."/>
            <person name="Probst A.J."/>
            <person name="Thomas B.C."/>
            <person name="Singh A."/>
            <person name="Wilkins M.J."/>
            <person name="Karaoz U."/>
            <person name="Brodie E.L."/>
            <person name="Williams K.H."/>
            <person name="Hubbard S.S."/>
            <person name="Banfield J.F."/>
        </authorList>
    </citation>
    <scope>NUCLEOTIDE SEQUENCE [LARGE SCALE GENOMIC DNA]</scope>
</reference>
<dbReference type="InterPro" id="IPR029044">
    <property type="entry name" value="Nucleotide-diphossugar_trans"/>
</dbReference>
<dbReference type="STRING" id="1802056.A2954_04350"/>
<dbReference type="PANTHER" id="PTHR48090:SF7">
    <property type="entry name" value="RFBJ PROTEIN"/>
    <property type="match status" value="1"/>
</dbReference>
<evidence type="ECO:0000313" key="3">
    <source>
        <dbReference type="Proteomes" id="UP000177698"/>
    </source>
</evidence>
<dbReference type="InterPro" id="IPR050256">
    <property type="entry name" value="Glycosyltransferase_2"/>
</dbReference>
<feature type="domain" description="Glycosyltransferase 2-like" evidence="1">
    <location>
        <begin position="8"/>
        <end position="168"/>
    </location>
</feature>
<organism evidence="2 3">
    <name type="scientific">Candidatus Roizmanbacteria bacterium RIFCSPLOWO2_01_FULL_37_12</name>
    <dbReference type="NCBI Taxonomy" id="1802056"/>
    <lineage>
        <taxon>Bacteria</taxon>
        <taxon>Candidatus Roizmaniibacteriota</taxon>
    </lineage>
</organism>
<proteinExistence type="predicted"/>
<dbReference type="InterPro" id="IPR001173">
    <property type="entry name" value="Glyco_trans_2-like"/>
</dbReference>
<gene>
    <name evidence="2" type="ORF">A2954_04350</name>
</gene>
<evidence type="ECO:0000259" key="1">
    <source>
        <dbReference type="Pfam" id="PF00535"/>
    </source>
</evidence>
<dbReference type="CDD" id="cd04179">
    <property type="entry name" value="DPM_DPG-synthase_like"/>
    <property type="match status" value="1"/>
</dbReference>
<protein>
    <recommendedName>
        <fullName evidence="1">Glycosyltransferase 2-like domain-containing protein</fullName>
    </recommendedName>
</protein>
<dbReference type="SUPFAM" id="SSF53448">
    <property type="entry name" value="Nucleotide-diphospho-sugar transferases"/>
    <property type="match status" value="1"/>
</dbReference>
<name>A0A1F7IFT2_9BACT</name>
<dbReference type="Proteomes" id="UP000177698">
    <property type="component" value="Unassembled WGS sequence"/>
</dbReference>
<accession>A0A1F7IFT2</accession>